<dbReference type="OrthoDB" id="8115790at2"/>
<feature type="chain" id="PRO_5020394557" evidence="8">
    <location>
        <begin position="22"/>
        <end position="147"/>
    </location>
</feature>
<organism evidence="9 10">
    <name type="scientific">Aliigemmobacter aestuarii</name>
    <dbReference type="NCBI Taxonomy" id="1445661"/>
    <lineage>
        <taxon>Bacteria</taxon>
        <taxon>Pseudomonadati</taxon>
        <taxon>Pseudomonadota</taxon>
        <taxon>Alphaproteobacteria</taxon>
        <taxon>Rhodobacterales</taxon>
        <taxon>Paracoccaceae</taxon>
        <taxon>Aliigemmobacter</taxon>
    </lineage>
</organism>
<feature type="binding site" description="covalent" evidence="7">
    <location>
        <position position="139"/>
    </location>
    <ligand>
        <name>heme c</name>
        <dbReference type="ChEBI" id="CHEBI:61717"/>
    </ligand>
</feature>
<dbReference type="GO" id="GO:0005506">
    <property type="term" value="F:iron ion binding"/>
    <property type="evidence" value="ECO:0007669"/>
    <property type="project" value="InterPro"/>
</dbReference>
<proteinExistence type="predicted"/>
<evidence type="ECO:0000256" key="4">
    <source>
        <dbReference type="ARBA" id="ARBA00022982"/>
    </source>
</evidence>
<keyword evidence="8" id="KW-0732">Signal</keyword>
<dbReference type="RefSeq" id="WP_136394442.1">
    <property type="nucleotide sequence ID" value="NZ_SSND01000002.1"/>
</dbReference>
<dbReference type="GO" id="GO:0022900">
    <property type="term" value="P:electron transport chain"/>
    <property type="evidence" value="ECO:0007669"/>
    <property type="project" value="InterPro"/>
</dbReference>
<sequence>MKLMTKALTAALVLAAGTAFAAGDRTDPNAKARSDLMKTVGMNTKVLGDMAGDKAPFDAAAAETAKAGLLAAIAQVGTAFETEGDLDPASEAKPEIWTSWDDFVKKGEALNAAVTAIDVSSLDGVKAGMGAIGGACKDCHTTYRVQN</sequence>
<dbReference type="SUPFAM" id="SSF47175">
    <property type="entry name" value="Cytochromes"/>
    <property type="match status" value="1"/>
</dbReference>
<dbReference type="EMBL" id="SSND01000002">
    <property type="protein sequence ID" value="THD83548.1"/>
    <property type="molecule type" value="Genomic_DNA"/>
</dbReference>
<dbReference type="PIRSF" id="PIRSF000027">
    <property type="entry name" value="Cytc_c_prime"/>
    <property type="match status" value="1"/>
</dbReference>
<dbReference type="Gene3D" id="1.20.120.10">
    <property type="entry name" value="Cytochrome c/b562"/>
    <property type="match status" value="1"/>
</dbReference>
<dbReference type="InterPro" id="IPR012127">
    <property type="entry name" value="Cyt_c_prime"/>
</dbReference>
<dbReference type="InterPro" id="IPR002321">
    <property type="entry name" value="Cyt_c_II"/>
</dbReference>
<keyword evidence="1" id="KW-0813">Transport</keyword>
<dbReference type="GO" id="GO:0020037">
    <property type="term" value="F:heme binding"/>
    <property type="evidence" value="ECO:0007669"/>
    <property type="project" value="InterPro"/>
</dbReference>
<dbReference type="GO" id="GO:0009055">
    <property type="term" value="F:electron transfer activity"/>
    <property type="evidence" value="ECO:0007669"/>
    <property type="project" value="InterPro"/>
</dbReference>
<dbReference type="Proteomes" id="UP000309450">
    <property type="component" value="Unassembled WGS sequence"/>
</dbReference>
<dbReference type="AlphaFoldDB" id="A0A4S3MMD2"/>
<dbReference type="GO" id="GO:0042597">
    <property type="term" value="C:periplasmic space"/>
    <property type="evidence" value="ECO:0007669"/>
    <property type="project" value="InterPro"/>
</dbReference>
<reference evidence="9 10" key="1">
    <citation type="submission" date="2019-04" db="EMBL/GenBank/DDBJ databases">
        <title>Draft genome sequence of Gemmobacter aestuarii sp. nov.</title>
        <authorList>
            <person name="Hameed A."/>
            <person name="Lin S.-Y."/>
            <person name="Shahina M."/>
            <person name="Lai W.-A."/>
            <person name="Young C.-C."/>
        </authorList>
    </citation>
    <scope>NUCLEOTIDE SEQUENCE [LARGE SCALE GENOMIC DNA]</scope>
    <source>
        <strain evidence="9 10">CC-PW-75</strain>
    </source>
</reference>
<evidence type="ECO:0000256" key="7">
    <source>
        <dbReference type="PIRSR" id="PIRSR000027-2"/>
    </source>
</evidence>
<comment type="PTM">
    <text evidence="7">Binds 1 heme group per subunit.</text>
</comment>
<keyword evidence="2 7" id="KW-0349">Heme</keyword>
<feature type="binding site" description="covalent" evidence="7">
    <location>
        <position position="136"/>
    </location>
    <ligand>
        <name>heme c</name>
        <dbReference type="ChEBI" id="CHEBI:61717"/>
    </ligand>
</feature>
<gene>
    <name evidence="9" type="ORF">E7811_09700</name>
</gene>
<protein>
    <submittedName>
        <fullName evidence="9">Cytochrome c</fullName>
    </submittedName>
</protein>
<comment type="caution">
    <text evidence="9">The sequence shown here is derived from an EMBL/GenBank/DDBJ whole genome shotgun (WGS) entry which is preliminary data.</text>
</comment>
<accession>A0A4S3MMD2</accession>
<evidence type="ECO:0000313" key="9">
    <source>
        <dbReference type="EMBL" id="THD83548.1"/>
    </source>
</evidence>
<dbReference type="InterPro" id="IPR010980">
    <property type="entry name" value="Cyt_c/b562"/>
</dbReference>
<evidence type="ECO:0000256" key="8">
    <source>
        <dbReference type="SAM" id="SignalP"/>
    </source>
</evidence>
<evidence type="ECO:0000256" key="3">
    <source>
        <dbReference type="ARBA" id="ARBA00022723"/>
    </source>
</evidence>
<dbReference type="PROSITE" id="PS51009">
    <property type="entry name" value="CYTCII"/>
    <property type="match status" value="1"/>
</dbReference>
<name>A0A4S3MMD2_9RHOB</name>
<feature type="binding site" description="axial binding residue" evidence="6">
    <location>
        <position position="140"/>
    </location>
    <ligand>
        <name>heme c</name>
        <dbReference type="ChEBI" id="CHEBI:61717"/>
    </ligand>
    <ligandPart>
        <name>Fe</name>
        <dbReference type="ChEBI" id="CHEBI:18248"/>
    </ligandPart>
</feature>
<keyword evidence="10" id="KW-1185">Reference proteome</keyword>
<evidence type="ECO:0000256" key="2">
    <source>
        <dbReference type="ARBA" id="ARBA00022617"/>
    </source>
</evidence>
<feature type="signal peptide" evidence="8">
    <location>
        <begin position="1"/>
        <end position="21"/>
    </location>
</feature>
<dbReference type="Pfam" id="PF01322">
    <property type="entry name" value="Cytochrom_C_2"/>
    <property type="match status" value="1"/>
</dbReference>
<evidence type="ECO:0000256" key="1">
    <source>
        <dbReference type="ARBA" id="ARBA00022448"/>
    </source>
</evidence>
<evidence type="ECO:0000313" key="10">
    <source>
        <dbReference type="Proteomes" id="UP000309450"/>
    </source>
</evidence>
<evidence type="ECO:0000256" key="5">
    <source>
        <dbReference type="ARBA" id="ARBA00023004"/>
    </source>
</evidence>
<keyword evidence="5 6" id="KW-0408">Iron</keyword>
<evidence type="ECO:0000256" key="6">
    <source>
        <dbReference type="PIRSR" id="PIRSR000027-1"/>
    </source>
</evidence>
<keyword evidence="3 6" id="KW-0479">Metal-binding</keyword>
<keyword evidence="4" id="KW-0249">Electron transport</keyword>